<accession>A0A4R5UT19</accession>
<organism evidence="1 2">
    <name type="scientific">Antarcticimicrobium luteum</name>
    <dbReference type="NCBI Taxonomy" id="2547397"/>
    <lineage>
        <taxon>Bacteria</taxon>
        <taxon>Pseudomonadati</taxon>
        <taxon>Pseudomonadota</taxon>
        <taxon>Alphaproteobacteria</taxon>
        <taxon>Rhodobacterales</taxon>
        <taxon>Paracoccaceae</taxon>
        <taxon>Antarcticimicrobium</taxon>
    </lineage>
</organism>
<comment type="caution">
    <text evidence="1">The sequence shown here is derived from an EMBL/GenBank/DDBJ whole genome shotgun (WGS) entry which is preliminary data.</text>
</comment>
<proteinExistence type="predicted"/>
<dbReference type="OrthoDB" id="7853982at2"/>
<reference evidence="1 2" key="1">
    <citation type="submission" date="2019-03" db="EMBL/GenBank/DDBJ databases">
        <title>Ruegeria lutea sp. nov., a novel strain, isolated from marine sediment, the Masan Bay, South Korea.</title>
        <authorList>
            <person name="Kim J."/>
            <person name="Kim D.-Y."/>
            <person name="Lee S.-S."/>
        </authorList>
    </citation>
    <scope>NUCLEOTIDE SEQUENCE [LARGE SCALE GENOMIC DNA]</scope>
    <source>
        <strain evidence="1 2">318-1</strain>
    </source>
</reference>
<evidence type="ECO:0000313" key="2">
    <source>
        <dbReference type="Proteomes" id="UP000295301"/>
    </source>
</evidence>
<dbReference type="AlphaFoldDB" id="A0A4R5UT19"/>
<name>A0A4R5UT19_9RHOB</name>
<gene>
    <name evidence="1" type="ORF">E1832_19340</name>
</gene>
<keyword evidence="2" id="KW-1185">Reference proteome</keyword>
<dbReference type="Proteomes" id="UP000295301">
    <property type="component" value="Unassembled WGS sequence"/>
</dbReference>
<sequence>MSLIAKIDPPLTVDENGVAQIHARPYKQSVARTGEEIFVWTSEGSGGHGLAARGTVLDARIESLPNKTGPGEHKELVLDVKIVGAAPARALTLDQIAPRRDDDEAAPEPAAGKLLYTHALNKITSIESEVADFVRSHFEEQ</sequence>
<dbReference type="EMBL" id="SMUV01000073">
    <property type="protein sequence ID" value="TDK42294.1"/>
    <property type="molecule type" value="Genomic_DNA"/>
</dbReference>
<protein>
    <submittedName>
        <fullName evidence="1">Uncharacterized protein</fullName>
    </submittedName>
</protein>
<dbReference type="RefSeq" id="WP_133361422.1">
    <property type="nucleotide sequence ID" value="NZ_SMUV01000073.1"/>
</dbReference>
<evidence type="ECO:0000313" key="1">
    <source>
        <dbReference type="EMBL" id="TDK42294.1"/>
    </source>
</evidence>